<gene>
    <name evidence="1" type="ORF">ABXR19_15775</name>
</gene>
<reference evidence="1 2" key="1">
    <citation type="submission" date="2024-07" db="EMBL/GenBank/DDBJ databases">
        <title>Uliginosibacterium flavum JJ3220;KACC:17644.</title>
        <authorList>
            <person name="Kim M.K."/>
        </authorList>
    </citation>
    <scope>NUCLEOTIDE SEQUENCE [LARGE SCALE GENOMIC DNA]</scope>
    <source>
        <strain evidence="1 2">KACC:17644</strain>
    </source>
</reference>
<accession>A0ABV2TP05</accession>
<dbReference type="RefSeq" id="WP_354602108.1">
    <property type="nucleotide sequence ID" value="NZ_JBEWZI010000020.1"/>
</dbReference>
<name>A0ABV2TP05_9RHOO</name>
<dbReference type="EMBL" id="JBEWZI010000020">
    <property type="protein sequence ID" value="MET7015649.1"/>
    <property type="molecule type" value="Genomic_DNA"/>
</dbReference>
<comment type="caution">
    <text evidence="1">The sequence shown here is derived from an EMBL/GenBank/DDBJ whole genome shotgun (WGS) entry which is preliminary data.</text>
</comment>
<dbReference type="Proteomes" id="UP001549691">
    <property type="component" value="Unassembled WGS sequence"/>
</dbReference>
<proteinExistence type="predicted"/>
<protein>
    <submittedName>
        <fullName evidence="1">Uncharacterized protein</fullName>
    </submittedName>
</protein>
<evidence type="ECO:0000313" key="1">
    <source>
        <dbReference type="EMBL" id="MET7015649.1"/>
    </source>
</evidence>
<evidence type="ECO:0000313" key="2">
    <source>
        <dbReference type="Proteomes" id="UP001549691"/>
    </source>
</evidence>
<sequence>MKRVGLPSPSCRASNALYRTGHERIQNSGVKMSLYTFFVEYDGGTYMSQIKADNKYSAYLLWCKTAAEGDRIAGKRSKALAAKAELFPAEDLIKIRTLVNAWNFSFLFRDKLVNGSIISTRVRKEAEEKPIKE</sequence>
<organism evidence="1 2">
    <name type="scientific">Uliginosibacterium flavum</name>
    <dbReference type="NCBI Taxonomy" id="1396831"/>
    <lineage>
        <taxon>Bacteria</taxon>
        <taxon>Pseudomonadati</taxon>
        <taxon>Pseudomonadota</taxon>
        <taxon>Betaproteobacteria</taxon>
        <taxon>Rhodocyclales</taxon>
        <taxon>Zoogloeaceae</taxon>
        <taxon>Uliginosibacterium</taxon>
    </lineage>
</organism>
<keyword evidence="2" id="KW-1185">Reference proteome</keyword>